<organism evidence="3 4">
    <name type="scientific">Conoideocrella luteorostrata</name>
    <dbReference type="NCBI Taxonomy" id="1105319"/>
    <lineage>
        <taxon>Eukaryota</taxon>
        <taxon>Fungi</taxon>
        <taxon>Dikarya</taxon>
        <taxon>Ascomycota</taxon>
        <taxon>Pezizomycotina</taxon>
        <taxon>Sordariomycetes</taxon>
        <taxon>Hypocreomycetidae</taxon>
        <taxon>Hypocreales</taxon>
        <taxon>Clavicipitaceae</taxon>
        <taxon>Conoideocrella</taxon>
    </lineage>
</organism>
<evidence type="ECO:0000313" key="4">
    <source>
        <dbReference type="Proteomes" id="UP001251528"/>
    </source>
</evidence>
<keyword evidence="1" id="KW-1133">Transmembrane helix</keyword>
<feature type="chain" id="PRO_5042565821" evidence="2">
    <location>
        <begin position="22"/>
        <end position="268"/>
    </location>
</feature>
<reference evidence="3" key="1">
    <citation type="submission" date="2023-06" db="EMBL/GenBank/DDBJ databases">
        <title>Conoideocrella luteorostrata (Hypocreales: Clavicipitaceae), a potential biocontrol fungus for elongate hemlock scale in United States Christmas tree production areas.</title>
        <authorList>
            <person name="Barrett H."/>
            <person name="Lovett B."/>
            <person name="Macias A.M."/>
            <person name="Stajich J.E."/>
            <person name="Kasson M.T."/>
        </authorList>
    </citation>
    <scope>NUCLEOTIDE SEQUENCE</scope>
    <source>
        <strain evidence="3">ARSEF 14590</strain>
    </source>
</reference>
<dbReference type="EMBL" id="JASWJB010000069">
    <property type="protein sequence ID" value="KAK2601831.1"/>
    <property type="molecule type" value="Genomic_DNA"/>
</dbReference>
<comment type="caution">
    <text evidence="3">The sequence shown here is derived from an EMBL/GenBank/DDBJ whole genome shotgun (WGS) entry which is preliminary data.</text>
</comment>
<dbReference type="AlphaFoldDB" id="A0AAJ0FZP7"/>
<gene>
    <name evidence="3" type="ORF">QQS21_004614</name>
</gene>
<evidence type="ECO:0000256" key="1">
    <source>
        <dbReference type="SAM" id="Phobius"/>
    </source>
</evidence>
<feature type="transmembrane region" description="Helical" evidence="1">
    <location>
        <begin position="195"/>
        <end position="223"/>
    </location>
</feature>
<keyword evidence="4" id="KW-1185">Reference proteome</keyword>
<keyword evidence="1" id="KW-0812">Transmembrane</keyword>
<evidence type="ECO:0000256" key="2">
    <source>
        <dbReference type="SAM" id="SignalP"/>
    </source>
</evidence>
<sequence length="268" mass="28496">MQHVHLVSLVVLSILAWPCSAPSATPQEDWEFPRGPDLASILKLGANYSISWKSNLKTWFPYYCSACNAQQVDLWITGGAPGNPDKHKLGSNINVVTTFAFSWTCTLPAVEVANESSWVFRFLPSGVSPDSTTQQISSSIFVIVNTSSSTSAATSSTTKSIDSTAKVTTTSSVPTTSSYAAAQPSITEGTASSSLGVGAVAGISVSMTAVFAAILVLMFLVVWRFIRHRRRRLHDAARSGLIAPGSNTAGQSAFELQGNHRHVTEIGS</sequence>
<protein>
    <submittedName>
        <fullName evidence="3">Uncharacterized protein</fullName>
    </submittedName>
</protein>
<feature type="signal peptide" evidence="2">
    <location>
        <begin position="1"/>
        <end position="21"/>
    </location>
</feature>
<dbReference type="Proteomes" id="UP001251528">
    <property type="component" value="Unassembled WGS sequence"/>
</dbReference>
<keyword evidence="1" id="KW-0472">Membrane</keyword>
<keyword evidence="2" id="KW-0732">Signal</keyword>
<name>A0AAJ0FZP7_9HYPO</name>
<accession>A0AAJ0FZP7</accession>
<evidence type="ECO:0000313" key="3">
    <source>
        <dbReference type="EMBL" id="KAK2601831.1"/>
    </source>
</evidence>
<proteinExistence type="predicted"/>